<gene>
    <name evidence="1" type="ORF">DPMN_170512</name>
</gene>
<evidence type="ECO:0000313" key="2">
    <source>
        <dbReference type="Proteomes" id="UP000828390"/>
    </source>
</evidence>
<accession>A0A9D4DZX5</accession>
<keyword evidence="2" id="KW-1185">Reference proteome</keyword>
<dbReference type="Proteomes" id="UP000828390">
    <property type="component" value="Unassembled WGS sequence"/>
</dbReference>
<protein>
    <submittedName>
        <fullName evidence="1">Uncharacterized protein</fullName>
    </submittedName>
</protein>
<evidence type="ECO:0000313" key="1">
    <source>
        <dbReference type="EMBL" id="KAH3769262.1"/>
    </source>
</evidence>
<dbReference type="AlphaFoldDB" id="A0A9D4DZX5"/>
<reference evidence="1" key="2">
    <citation type="submission" date="2020-11" db="EMBL/GenBank/DDBJ databases">
        <authorList>
            <person name="McCartney M.A."/>
            <person name="Auch B."/>
            <person name="Kono T."/>
            <person name="Mallez S."/>
            <person name="Becker A."/>
            <person name="Gohl D.M."/>
            <person name="Silverstein K.A.T."/>
            <person name="Koren S."/>
            <person name="Bechman K.B."/>
            <person name="Herman A."/>
            <person name="Abrahante J.E."/>
            <person name="Garbe J."/>
        </authorList>
    </citation>
    <scope>NUCLEOTIDE SEQUENCE</scope>
    <source>
        <strain evidence="1">Duluth1</strain>
        <tissue evidence="1">Whole animal</tissue>
    </source>
</reference>
<sequence>MCAFVHLAILGSTVKQTSTSVTVSRASSKVSARTRWTTTLVRVSAVQPAGTAK</sequence>
<dbReference type="EMBL" id="JAIWYP010000009">
    <property type="protein sequence ID" value="KAH3769262.1"/>
    <property type="molecule type" value="Genomic_DNA"/>
</dbReference>
<proteinExistence type="predicted"/>
<name>A0A9D4DZX5_DREPO</name>
<organism evidence="1 2">
    <name type="scientific">Dreissena polymorpha</name>
    <name type="common">Zebra mussel</name>
    <name type="synonym">Mytilus polymorpha</name>
    <dbReference type="NCBI Taxonomy" id="45954"/>
    <lineage>
        <taxon>Eukaryota</taxon>
        <taxon>Metazoa</taxon>
        <taxon>Spiralia</taxon>
        <taxon>Lophotrochozoa</taxon>
        <taxon>Mollusca</taxon>
        <taxon>Bivalvia</taxon>
        <taxon>Autobranchia</taxon>
        <taxon>Heteroconchia</taxon>
        <taxon>Euheterodonta</taxon>
        <taxon>Imparidentia</taxon>
        <taxon>Neoheterodontei</taxon>
        <taxon>Myida</taxon>
        <taxon>Dreissenoidea</taxon>
        <taxon>Dreissenidae</taxon>
        <taxon>Dreissena</taxon>
    </lineage>
</organism>
<reference evidence="1" key="1">
    <citation type="journal article" date="2019" name="bioRxiv">
        <title>The Genome of the Zebra Mussel, Dreissena polymorpha: A Resource for Invasive Species Research.</title>
        <authorList>
            <person name="McCartney M.A."/>
            <person name="Auch B."/>
            <person name="Kono T."/>
            <person name="Mallez S."/>
            <person name="Zhang Y."/>
            <person name="Obille A."/>
            <person name="Becker A."/>
            <person name="Abrahante J.E."/>
            <person name="Garbe J."/>
            <person name="Badalamenti J.P."/>
            <person name="Herman A."/>
            <person name="Mangelson H."/>
            <person name="Liachko I."/>
            <person name="Sullivan S."/>
            <person name="Sone E.D."/>
            <person name="Koren S."/>
            <person name="Silverstein K.A.T."/>
            <person name="Beckman K.B."/>
            <person name="Gohl D.M."/>
        </authorList>
    </citation>
    <scope>NUCLEOTIDE SEQUENCE</scope>
    <source>
        <strain evidence="1">Duluth1</strain>
        <tissue evidence="1">Whole animal</tissue>
    </source>
</reference>
<comment type="caution">
    <text evidence="1">The sequence shown here is derived from an EMBL/GenBank/DDBJ whole genome shotgun (WGS) entry which is preliminary data.</text>
</comment>